<evidence type="ECO:0000256" key="3">
    <source>
        <dbReference type="ARBA" id="ARBA00007357"/>
    </source>
</evidence>
<protein>
    <submittedName>
        <fullName evidence="13">Uncharacterized protein</fullName>
    </submittedName>
</protein>
<evidence type="ECO:0000259" key="12">
    <source>
        <dbReference type="Pfam" id="PF05649"/>
    </source>
</evidence>
<dbReference type="InterPro" id="IPR018497">
    <property type="entry name" value="Peptidase_M13_C"/>
</dbReference>
<dbReference type="InterPro" id="IPR024079">
    <property type="entry name" value="MetalloPept_cat_dom_sf"/>
</dbReference>
<feature type="transmembrane region" description="Helical" evidence="10">
    <location>
        <begin position="23"/>
        <end position="45"/>
    </location>
</feature>
<reference evidence="13" key="1">
    <citation type="submission" date="2022-01" db="EMBL/GenBank/DDBJ databases">
        <authorList>
            <person name="King R."/>
        </authorList>
    </citation>
    <scope>NUCLEOTIDE SEQUENCE</scope>
</reference>
<dbReference type="PANTHER" id="PTHR11733:SF133">
    <property type="entry name" value="PHOSPHATE-REGULATING NEUTRAL ENDOPEPTIDASE PHEX"/>
    <property type="match status" value="1"/>
</dbReference>
<dbReference type="PRINTS" id="PR00786">
    <property type="entry name" value="NEPRILYSIN"/>
</dbReference>
<evidence type="ECO:0000256" key="10">
    <source>
        <dbReference type="SAM" id="Phobius"/>
    </source>
</evidence>
<feature type="domain" description="Peptidase M13 C-terminal" evidence="11">
    <location>
        <begin position="516"/>
        <end position="730"/>
    </location>
</feature>
<keyword evidence="8" id="KW-0482">Metalloprotease</keyword>
<evidence type="ECO:0000256" key="9">
    <source>
        <dbReference type="SAM" id="Coils"/>
    </source>
</evidence>
<feature type="coiled-coil region" evidence="9">
    <location>
        <begin position="402"/>
        <end position="433"/>
    </location>
</feature>
<evidence type="ECO:0000256" key="1">
    <source>
        <dbReference type="ARBA" id="ARBA00001947"/>
    </source>
</evidence>
<keyword evidence="14" id="KW-1185">Reference proteome</keyword>
<keyword evidence="10" id="KW-0472">Membrane</keyword>
<dbReference type="InterPro" id="IPR042089">
    <property type="entry name" value="Peptidase_M13_dom_2"/>
</dbReference>
<keyword evidence="5" id="KW-0479">Metal-binding</keyword>
<dbReference type="GO" id="GO:0046872">
    <property type="term" value="F:metal ion binding"/>
    <property type="evidence" value="ECO:0007669"/>
    <property type="project" value="UniProtKB-KW"/>
</dbReference>
<keyword evidence="4" id="KW-0645">Protease</keyword>
<dbReference type="Proteomes" id="UP001152799">
    <property type="component" value="Chromosome 3"/>
</dbReference>
<dbReference type="PANTHER" id="PTHR11733">
    <property type="entry name" value="ZINC METALLOPROTEASE FAMILY M13 NEPRILYSIN-RELATED"/>
    <property type="match status" value="1"/>
</dbReference>
<keyword evidence="10" id="KW-1133">Transmembrane helix</keyword>
<keyword evidence="6" id="KW-0378">Hydrolase</keyword>
<keyword evidence="9" id="KW-0175">Coiled coil</keyword>
<dbReference type="InterPro" id="IPR000718">
    <property type="entry name" value="Peptidase_M13"/>
</dbReference>
<evidence type="ECO:0000256" key="5">
    <source>
        <dbReference type="ARBA" id="ARBA00022723"/>
    </source>
</evidence>
<dbReference type="Gene3D" id="1.10.1380.10">
    <property type="entry name" value="Neutral endopeptidase , domain2"/>
    <property type="match status" value="1"/>
</dbReference>
<dbReference type="OrthoDB" id="6475849at2759"/>
<keyword evidence="7" id="KW-0862">Zinc</keyword>
<comment type="cofactor">
    <cofactor evidence="1">
        <name>Zn(2+)</name>
        <dbReference type="ChEBI" id="CHEBI:29105"/>
    </cofactor>
</comment>
<dbReference type="GO" id="GO:0004222">
    <property type="term" value="F:metalloendopeptidase activity"/>
    <property type="evidence" value="ECO:0007669"/>
    <property type="project" value="InterPro"/>
</dbReference>
<evidence type="ECO:0000259" key="11">
    <source>
        <dbReference type="Pfam" id="PF01431"/>
    </source>
</evidence>
<proteinExistence type="inferred from homology"/>
<accession>A0A9N9MIS5</accession>
<evidence type="ECO:0000256" key="6">
    <source>
        <dbReference type="ARBA" id="ARBA00022801"/>
    </source>
</evidence>
<evidence type="ECO:0000256" key="4">
    <source>
        <dbReference type="ARBA" id="ARBA00022670"/>
    </source>
</evidence>
<organism evidence="13 14">
    <name type="scientific">Ceutorhynchus assimilis</name>
    <name type="common">cabbage seed weevil</name>
    <dbReference type="NCBI Taxonomy" id="467358"/>
    <lineage>
        <taxon>Eukaryota</taxon>
        <taxon>Metazoa</taxon>
        <taxon>Ecdysozoa</taxon>
        <taxon>Arthropoda</taxon>
        <taxon>Hexapoda</taxon>
        <taxon>Insecta</taxon>
        <taxon>Pterygota</taxon>
        <taxon>Neoptera</taxon>
        <taxon>Endopterygota</taxon>
        <taxon>Coleoptera</taxon>
        <taxon>Polyphaga</taxon>
        <taxon>Cucujiformia</taxon>
        <taxon>Curculionidae</taxon>
        <taxon>Ceutorhynchinae</taxon>
        <taxon>Ceutorhynchus</taxon>
    </lineage>
</organism>
<dbReference type="SUPFAM" id="SSF55486">
    <property type="entry name" value="Metalloproteases ('zincins'), catalytic domain"/>
    <property type="match status" value="1"/>
</dbReference>
<evidence type="ECO:0000313" key="13">
    <source>
        <dbReference type="EMBL" id="CAG9765647.1"/>
    </source>
</evidence>
<feature type="domain" description="Peptidase M13 N-terminal" evidence="12">
    <location>
        <begin position="74"/>
        <end position="451"/>
    </location>
</feature>
<evidence type="ECO:0000256" key="8">
    <source>
        <dbReference type="ARBA" id="ARBA00023049"/>
    </source>
</evidence>
<dbReference type="GO" id="GO:0005886">
    <property type="term" value="C:plasma membrane"/>
    <property type="evidence" value="ECO:0007669"/>
    <property type="project" value="UniProtKB-SubCell"/>
</dbReference>
<dbReference type="Gene3D" id="3.40.390.10">
    <property type="entry name" value="Collagenase (Catalytic Domain)"/>
    <property type="match status" value="1"/>
</dbReference>
<comment type="subcellular location">
    <subcellularLocation>
        <location evidence="2">Cell membrane</location>
        <topology evidence="2">Single-pass type II membrane protein</topology>
    </subcellularLocation>
</comment>
<dbReference type="CDD" id="cd08662">
    <property type="entry name" value="M13"/>
    <property type="match status" value="1"/>
</dbReference>
<dbReference type="AlphaFoldDB" id="A0A9N9MIS5"/>
<dbReference type="InterPro" id="IPR008753">
    <property type="entry name" value="Peptidase_M13_N"/>
</dbReference>
<comment type="similarity">
    <text evidence="3">Belongs to the peptidase M13 family.</text>
</comment>
<dbReference type="PROSITE" id="PS51885">
    <property type="entry name" value="NEPRILYSIN"/>
    <property type="match status" value="1"/>
</dbReference>
<dbReference type="EMBL" id="OU892279">
    <property type="protein sequence ID" value="CAG9765647.1"/>
    <property type="molecule type" value="Genomic_DNA"/>
</dbReference>
<gene>
    <name evidence="13" type="ORF">CEUTPL_LOCUS6252</name>
</gene>
<dbReference type="Pfam" id="PF05649">
    <property type="entry name" value="Peptidase_M13_N"/>
    <property type="match status" value="1"/>
</dbReference>
<name>A0A9N9MIS5_9CUCU</name>
<evidence type="ECO:0000256" key="7">
    <source>
        <dbReference type="ARBA" id="ARBA00022833"/>
    </source>
</evidence>
<evidence type="ECO:0000313" key="14">
    <source>
        <dbReference type="Proteomes" id="UP001152799"/>
    </source>
</evidence>
<keyword evidence="10" id="KW-0812">Transmembrane</keyword>
<sequence length="732" mass="85958">MDRVSKIGNRLHQIKNYSKREKVFLCFIAILSVTTLVFLICLLKSQNDDNICTSPECITAAHHILTTVDETVDPCEDFYQFACGNFLKTAIKYDRMSPLKPLEDMKKNALRQLVTEDRKDEDQLVKSFRDQRKYFRACMNTSAIEEDEDKTFQEIIEFVVGGWPLALGHGMDLFWPDVMMRARQKGVLFNFFLGLDIRIDFNTSQVYLELKPPPMEYYDKMLWREVNIQKLIEMAEHWGNHSLSASWEARKTIEFAKNLNEIVERAHNSTKNQTLEAQKMKISELKNFNFLRLHWLHFLKNMTGLDSLQEEDEILFAFDGGKYFEDLYYLIKKTCKKIWQDYIVILLITNECRFLSKKIETPCIEIMDYSRKDKTRKDYCFDQAISDFDGVAEAQFIRQTVSNEKRKNIKEIIENVKQEMENNLRNIKWMDDETREASIKHLRKITSAIGWTDIVFNGTEYERLFGFNKCEFSSDNIIEINQEVNRHYLDYRFKKIKEPFSFQIEHALSVPVLEVNAFYVKYWDILILVAPILYQPVYDLNRPQYLNYGSLGSIIGHELTHAFSSHDEDERQMYAKNTSDLWSNATNRNYDLEKKCVDEEYENYSVSVGITLENSSAATDENLADFTGLNLAYLAYQKFSNSHGIEKRLPGIKFTPNQLFWIMSSTYMCEEPRLKDPETAHTHPDRRSAQIKHALASFRVIGPLRNSPYFADDFRCKTGTKMNPEKKCRLYA</sequence>
<evidence type="ECO:0000256" key="2">
    <source>
        <dbReference type="ARBA" id="ARBA00004401"/>
    </source>
</evidence>
<dbReference type="Pfam" id="PF01431">
    <property type="entry name" value="Peptidase_M13"/>
    <property type="match status" value="1"/>
</dbReference>
<dbReference type="GO" id="GO:0016485">
    <property type="term" value="P:protein processing"/>
    <property type="evidence" value="ECO:0007669"/>
    <property type="project" value="TreeGrafter"/>
</dbReference>